<dbReference type="InterPro" id="IPR007119">
    <property type="entry name" value="Phage_tail_spike_N"/>
</dbReference>
<sequence length="421" mass="46286">MATYNATDKTGNPNTGLINQKAEKQSQVDSKTQEISGLKVQISVVEQSMVAIGNTLKIENSLSADQLEVLHTNFIFTKEFSDDNFTKPQDLLEEGKKQFDKIREPKIVAQLSIVNFYEIMTEQHNVGKLSCGDIVTIKHEDLGIDTTANVTDIVFDYEALSIDITVSNAKDLLTDEERFFKDHLKNISTSNTVSSNSVKWNEAKATSDENTLLLNNTWDAVKRSINAGVNEDVEISRRGVIIKDPKDPLKMLILQHGQLALTNDGGNTWKTAVTPEGVFADELVGKILLGNKLSITDDDGSFTIEGDLLTVKDNTGKVRVQLGQYEAGKYGLKIVSKKGNVVLDENGILQTDTIQLVDNVDASNALRLKFYISPSVLSVQEVQLNFSAEAFRSYGRGAASTQIDLNTTQTEPQKVATAASY</sequence>
<feature type="domain" description="Tail spike" evidence="2">
    <location>
        <begin position="77"/>
        <end position="170"/>
    </location>
</feature>
<dbReference type="OrthoDB" id="5090100at2"/>
<reference evidence="3 4" key="1">
    <citation type="submission" date="2019-06" db="EMBL/GenBank/DDBJ databases">
        <title>Saccharibacillus brassicae sp. nov., an endophytic bacterium isolated from Chinese cabbage seeds (Brassica pekinensis).</title>
        <authorList>
            <person name="Jiang L."/>
            <person name="Lee J."/>
            <person name="Kim S.W."/>
        </authorList>
    </citation>
    <scope>NUCLEOTIDE SEQUENCE [LARGE SCALE GENOMIC DNA]</scope>
    <source>
        <strain evidence="4">KCTC 43072 / ATSA2</strain>
    </source>
</reference>
<dbReference type="EMBL" id="CP041217">
    <property type="protein sequence ID" value="QDH19542.1"/>
    <property type="molecule type" value="Genomic_DNA"/>
</dbReference>
<proteinExistence type="predicted"/>
<accession>A0A4Y6UPH9</accession>
<dbReference type="InterPro" id="IPR010572">
    <property type="entry name" value="Tail_dom"/>
</dbReference>
<dbReference type="Pfam" id="PF06605">
    <property type="entry name" value="Prophage_tail"/>
    <property type="match status" value="1"/>
</dbReference>
<evidence type="ECO:0000313" key="4">
    <source>
        <dbReference type="Proteomes" id="UP000316968"/>
    </source>
</evidence>
<dbReference type="Proteomes" id="UP000316968">
    <property type="component" value="Chromosome"/>
</dbReference>
<protein>
    <recommendedName>
        <fullName evidence="2">Tail spike domain-containing protein</fullName>
    </recommendedName>
</protein>
<name>A0A4Y6UPH9_SACBS</name>
<organism evidence="3 4">
    <name type="scientific">Saccharibacillus brassicae</name>
    <dbReference type="NCBI Taxonomy" id="2583377"/>
    <lineage>
        <taxon>Bacteria</taxon>
        <taxon>Bacillati</taxon>
        <taxon>Bacillota</taxon>
        <taxon>Bacilli</taxon>
        <taxon>Bacillales</taxon>
        <taxon>Paenibacillaceae</taxon>
        <taxon>Saccharibacillus</taxon>
    </lineage>
</organism>
<gene>
    <name evidence="3" type="ORF">FFV09_00930</name>
</gene>
<evidence type="ECO:0000259" key="2">
    <source>
        <dbReference type="Pfam" id="PF06605"/>
    </source>
</evidence>
<feature type="region of interest" description="Disordered" evidence="1">
    <location>
        <begin position="1"/>
        <end position="29"/>
    </location>
</feature>
<evidence type="ECO:0000256" key="1">
    <source>
        <dbReference type="SAM" id="MobiDB-lite"/>
    </source>
</evidence>
<dbReference type="RefSeq" id="WP_141445931.1">
    <property type="nucleotide sequence ID" value="NZ_CP041217.1"/>
</dbReference>
<feature type="compositionally biased region" description="Polar residues" evidence="1">
    <location>
        <begin position="1"/>
        <end position="18"/>
    </location>
</feature>
<keyword evidence="4" id="KW-1185">Reference proteome</keyword>
<dbReference type="NCBIfam" id="TIGR01665">
    <property type="entry name" value="put_anti_recept"/>
    <property type="match status" value="1"/>
</dbReference>
<dbReference type="KEGG" id="saca:FFV09_00930"/>
<dbReference type="AlphaFoldDB" id="A0A4Y6UPH9"/>
<evidence type="ECO:0000313" key="3">
    <source>
        <dbReference type="EMBL" id="QDH19542.1"/>
    </source>
</evidence>